<evidence type="ECO:0000256" key="1">
    <source>
        <dbReference type="ARBA" id="ARBA00009477"/>
    </source>
</evidence>
<dbReference type="NCBIfam" id="TIGR01730">
    <property type="entry name" value="RND_mfp"/>
    <property type="match status" value="1"/>
</dbReference>
<dbReference type="InterPro" id="IPR058637">
    <property type="entry name" value="YknX-like_C"/>
</dbReference>
<dbReference type="Gene3D" id="2.40.30.170">
    <property type="match status" value="1"/>
</dbReference>
<dbReference type="InterPro" id="IPR058792">
    <property type="entry name" value="Beta-barrel_RND_2"/>
</dbReference>
<organism evidence="5">
    <name type="scientific">hydrocarbon metagenome</name>
    <dbReference type="NCBI Taxonomy" id="938273"/>
    <lineage>
        <taxon>unclassified sequences</taxon>
        <taxon>metagenomes</taxon>
        <taxon>ecological metagenomes</taxon>
    </lineage>
</organism>
<dbReference type="GO" id="GO:0015562">
    <property type="term" value="F:efflux transmembrane transporter activity"/>
    <property type="evidence" value="ECO:0007669"/>
    <property type="project" value="TreeGrafter"/>
</dbReference>
<reference evidence="5" key="1">
    <citation type="journal article" date="2015" name="Proc. Natl. Acad. Sci. U.S.A.">
        <title>Networks of energetic and metabolic interactions define dynamics in microbial communities.</title>
        <authorList>
            <person name="Embree M."/>
            <person name="Liu J.K."/>
            <person name="Al-Bassam M.M."/>
            <person name="Zengler K."/>
        </authorList>
    </citation>
    <scope>NUCLEOTIDE SEQUENCE</scope>
</reference>
<comment type="similarity">
    <text evidence="1">Belongs to the membrane fusion protein (MFP) (TC 8.A.1) family.</text>
</comment>
<accession>A0A0W8E151</accession>
<gene>
    <name evidence="5" type="ORF">ASZ90_020299</name>
</gene>
<feature type="domain" description="Multidrug resistance protein MdtA-like barrel-sandwich hybrid" evidence="2">
    <location>
        <begin position="28"/>
        <end position="179"/>
    </location>
</feature>
<feature type="domain" description="CusB-like beta-barrel" evidence="3">
    <location>
        <begin position="187"/>
        <end position="260"/>
    </location>
</feature>
<dbReference type="SUPFAM" id="SSF111369">
    <property type="entry name" value="HlyD-like secretion proteins"/>
    <property type="match status" value="1"/>
</dbReference>
<dbReference type="Pfam" id="PF25989">
    <property type="entry name" value="YknX_C"/>
    <property type="match status" value="1"/>
</dbReference>
<dbReference type="AlphaFoldDB" id="A0A0W8E151"/>
<dbReference type="PANTHER" id="PTHR30469:SF15">
    <property type="entry name" value="HLYD FAMILY OF SECRETION PROTEINS"/>
    <property type="match status" value="1"/>
</dbReference>
<dbReference type="InterPro" id="IPR006143">
    <property type="entry name" value="RND_pump_MFP"/>
</dbReference>
<dbReference type="Gene3D" id="2.40.420.20">
    <property type="match status" value="1"/>
</dbReference>
<evidence type="ECO:0000259" key="4">
    <source>
        <dbReference type="Pfam" id="PF25989"/>
    </source>
</evidence>
<dbReference type="Gene3D" id="1.10.287.470">
    <property type="entry name" value="Helix hairpin bin"/>
    <property type="match status" value="1"/>
</dbReference>
<evidence type="ECO:0000259" key="3">
    <source>
        <dbReference type="Pfam" id="PF25954"/>
    </source>
</evidence>
<dbReference type="EMBL" id="LNQE01001924">
    <property type="protein sequence ID" value="KUG02346.1"/>
    <property type="molecule type" value="Genomic_DNA"/>
</dbReference>
<evidence type="ECO:0000313" key="5">
    <source>
        <dbReference type="EMBL" id="KUG02346.1"/>
    </source>
</evidence>
<dbReference type="Gene3D" id="2.40.50.100">
    <property type="match status" value="1"/>
</dbReference>
<dbReference type="PANTHER" id="PTHR30469">
    <property type="entry name" value="MULTIDRUG RESISTANCE PROTEIN MDTA"/>
    <property type="match status" value="1"/>
</dbReference>
<feature type="domain" description="YknX-like C-terminal permuted SH3-like" evidence="4">
    <location>
        <begin position="267"/>
        <end position="335"/>
    </location>
</feature>
<evidence type="ECO:0000259" key="2">
    <source>
        <dbReference type="Pfam" id="PF25917"/>
    </source>
</evidence>
<sequence length="341" mass="35755">MTVKVAAAKIQYIAKTSQYSGVVRGINEVNVMAKAIARVTAINVKPGDYVKQGQVLLTLDSSDYEAGIRQAEAAVAMAEAGKRANDAQKATALANYERTLKLHEGGAVSDSQLEAAKAQYDALNAGSAEAGVEQARAGLQQALNSTGNCTITAPINGVVGTIGLSLGETASMQSPAAVISDTSRLEIEVQVSESEIAYVQEGSQVKVTINAVRQEPFDGSVESVSVAADPSTRNYKVKITMDNPDNLIKSGMFAQVALATVSETDALCVPRNAVIPKGSKSVVYMVDEDSRARLLEVETGIENSSYIQITKGLKEGQQVIEKGNTLVSDGSKVRVVTGGGK</sequence>
<name>A0A0W8E151_9ZZZZ</name>
<comment type="caution">
    <text evidence="5">The sequence shown here is derived from an EMBL/GenBank/DDBJ whole genome shotgun (WGS) entry which is preliminary data.</text>
</comment>
<dbReference type="Pfam" id="PF25954">
    <property type="entry name" value="Beta-barrel_RND_2"/>
    <property type="match status" value="1"/>
</dbReference>
<proteinExistence type="inferred from homology"/>
<dbReference type="GO" id="GO:1990281">
    <property type="term" value="C:efflux pump complex"/>
    <property type="evidence" value="ECO:0007669"/>
    <property type="project" value="TreeGrafter"/>
</dbReference>
<dbReference type="InterPro" id="IPR058625">
    <property type="entry name" value="MdtA-like_BSH"/>
</dbReference>
<dbReference type="Pfam" id="PF25917">
    <property type="entry name" value="BSH_RND"/>
    <property type="match status" value="1"/>
</dbReference>
<protein>
    <submittedName>
        <fullName evidence="5">Putative co/zn/cd efflux system membrane fusion protein</fullName>
    </submittedName>
</protein>
<dbReference type="FunFam" id="2.40.30.170:FF:000010">
    <property type="entry name" value="Efflux RND transporter periplasmic adaptor subunit"/>
    <property type="match status" value="1"/>
</dbReference>